<dbReference type="AlphaFoldDB" id="A0A2V1E6L8"/>
<name>A0A2V1E6L8_9PLEO</name>
<accession>A0A2V1E6L8</accession>
<keyword evidence="3" id="KW-1185">Reference proteome</keyword>
<evidence type="ECO:0000256" key="1">
    <source>
        <dbReference type="SAM" id="SignalP"/>
    </source>
</evidence>
<keyword evidence="1" id="KW-0732">Signal</keyword>
<evidence type="ECO:0000313" key="2">
    <source>
        <dbReference type="EMBL" id="PVI05782.1"/>
    </source>
</evidence>
<organism evidence="2 3">
    <name type="scientific">Periconia macrospinosa</name>
    <dbReference type="NCBI Taxonomy" id="97972"/>
    <lineage>
        <taxon>Eukaryota</taxon>
        <taxon>Fungi</taxon>
        <taxon>Dikarya</taxon>
        <taxon>Ascomycota</taxon>
        <taxon>Pezizomycotina</taxon>
        <taxon>Dothideomycetes</taxon>
        <taxon>Pleosporomycetidae</taxon>
        <taxon>Pleosporales</taxon>
        <taxon>Massarineae</taxon>
        <taxon>Periconiaceae</taxon>
        <taxon>Periconia</taxon>
    </lineage>
</organism>
<dbReference type="OrthoDB" id="10444526at2759"/>
<reference evidence="2 3" key="1">
    <citation type="journal article" date="2018" name="Sci. Rep.">
        <title>Comparative genomics provides insights into the lifestyle and reveals functional heterogeneity of dark septate endophytic fungi.</title>
        <authorList>
            <person name="Knapp D.G."/>
            <person name="Nemeth J.B."/>
            <person name="Barry K."/>
            <person name="Hainaut M."/>
            <person name="Henrissat B."/>
            <person name="Johnson J."/>
            <person name="Kuo A."/>
            <person name="Lim J.H.P."/>
            <person name="Lipzen A."/>
            <person name="Nolan M."/>
            <person name="Ohm R.A."/>
            <person name="Tamas L."/>
            <person name="Grigoriev I.V."/>
            <person name="Spatafora J.W."/>
            <person name="Nagy L.G."/>
            <person name="Kovacs G.M."/>
        </authorList>
    </citation>
    <scope>NUCLEOTIDE SEQUENCE [LARGE SCALE GENOMIC DNA]</scope>
    <source>
        <strain evidence="2 3">DSE2036</strain>
    </source>
</reference>
<dbReference type="Proteomes" id="UP000244855">
    <property type="component" value="Unassembled WGS sequence"/>
</dbReference>
<gene>
    <name evidence="2" type="ORF">DM02DRAFT_650454</name>
</gene>
<protein>
    <submittedName>
        <fullName evidence="2">Uncharacterized protein</fullName>
    </submittedName>
</protein>
<feature type="chain" id="PRO_5015929092" evidence="1">
    <location>
        <begin position="25"/>
        <end position="239"/>
    </location>
</feature>
<evidence type="ECO:0000313" key="3">
    <source>
        <dbReference type="Proteomes" id="UP000244855"/>
    </source>
</evidence>
<feature type="signal peptide" evidence="1">
    <location>
        <begin position="1"/>
        <end position="24"/>
    </location>
</feature>
<sequence>MLGNRPNWKVSFLYSLLFTPLVSPNPLPNIDQGNKAIKNGPYALRLISTHPNLTNAYFTSDVSFKQNPDFAKIQPVWSGPSWLTRPNSTYDPSAGGSLFLDDRLDNYNSRQLTLQYAKGSDNHIPFLRWVWESGPGTTHVWPAYYYVSWGGFAFGKQIDSCTILFLDKGSNSVERGWKWAAQYDGLDSWSMRSFNATDPNISIPQNWEYVNIEAVAFEELVNQKTRSNMEILNHGLLQL</sequence>
<dbReference type="EMBL" id="KZ805312">
    <property type="protein sequence ID" value="PVI05782.1"/>
    <property type="molecule type" value="Genomic_DNA"/>
</dbReference>
<proteinExistence type="predicted"/>